<reference evidence="1 2" key="1">
    <citation type="journal article" date="2011" name="Cell">
        <title>Insight into structure and assembly of the nuclear pore complex by utilizing the genome of a eukaryotic thermophile.</title>
        <authorList>
            <person name="Amlacher S."/>
            <person name="Sarges P."/>
            <person name="Flemming D."/>
            <person name="van Noort V."/>
            <person name="Kunze R."/>
            <person name="Devos D.P."/>
            <person name="Arumugam M."/>
            <person name="Bork P."/>
            <person name="Hurt E."/>
        </authorList>
    </citation>
    <scope>NUCLEOTIDE SEQUENCE [LARGE SCALE GENOMIC DNA]</scope>
    <source>
        <strain evidence="2">DSM 1495 / CBS 144.50 / IMI 039719</strain>
    </source>
</reference>
<dbReference type="RefSeq" id="XP_006690698.1">
    <property type="nucleotide sequence ID" value="XM_006690635.1"/>
</dbReference>
<dbReference type="STRING" id="759272.G0RZ28"/>
<dbReference type="OrthoDB" id="4763081at2759"/>
<dbReference type="HOGENOM" id="CLU_024198_0_0_1"/>
<dbReference type="AlphaFoldDB" id="G0RZ28"/>
<dbReference type="OMA" id="SWIDESP"/>
<keyword evidence="2" id="KW-1185">Reference proteome</keyword>
<evidence type="ECO:0000313" key="2">
    <source>
        <dbReference type="Proteomes" id="UP000008066"/>
    </source>
</evidence>
<protein>
    <submittedName>
        <fullName evidence="1">Uncharacterized protein</fullName>
    </submittedName>
</protein>
<name>G0RZ28_CHATD</name>
<dbReference type="KEGG" id="cthr:CTHT_0001490"/>
<accession>G0RZ28</accession>
<sequence length="638" mass="72538">MRVALTIVSSDPIDAPQRGSKIFTETVCPLCNHRVEGHLAIALLGNHDLTSLRAYTSPFTLEPPRSLDPSTLDSNPPNFNLPKYSFPSLEGQEDRPLTYIHFRGDLSNPTDSRPEAILLHELCFALFQVKLEQLQPAGLAPTFDQALHRLWTHAAWKTPWSYAPPLDFLPSPVDRADKPAPRGLVAQFAWTLAERLPQEVLDMVKGYSEGAWIWRVPRILEVVEGILAERDEPMVTLSLRRVSFWERGGRLEKVEKRESKLIEDEFVRLTVDANGLKRVERFPHRPSWIDESPQDEAFALVREQDLLGEVFAELKIIDRIPLHDIRGLTFFIDQPVANIVGVHIHRDTDSTAGETLHQFPPWQQDRLVWVHIPVSPNDRIIGLGDQQSTVLDRQIEYPNNLGPRKLLFRLQLAGDVTIGALLGERHQPPNRRNTCSVAAGAPITMLFGKPIPGYDLLFFGAIHQDVVDQWDGYNFGGDWPGSRWFNQVLWDDDYDLHDEGQNPVGDCLSWAWLSDVAAAWVYLSPQDKRICRGILIEYGNGAQRALGQCRVNHDPCERYDAPRVMFYRPWTNDRGVPMCEVFFAQTTDFSELPPEIHDRIQTGQQDEWKKTDVAPHRVPGKDLVAMLVNGEGKEPEME</sequence>
<dbReference type="EMBL" id="GL988032">
    <property type="protein sequence ID" value="EGS23456.1"/>
    <property type="molecule type" value="Genomic_DNA"/>
</dbReference>
<evidence type="ECO:0000313" key="1">
    <source>
        <dbReference type="EMBL" id="EGS23456.1"/>
    </source>
</evidence>
<dbReference type="GeneID" id="18254187"/>
<proteinExistence type="predicted"/>
<gene>
    <name evidence="1" type="ORF">CTHT_0001490</name>
</gene>
<organism evidence="2">
    <name type="scientific">Chaetomium thermophilum (strain DSM 1495 / CBS 144.50 / IMI 039719)</name>
    <name type="common">Thermochaetoides thermophila</name>
    <dbReference type="NCBI Taxonomy" id="759272"/>
    <lineage>
        <taxon>Eukaryota</taxon>
        <taxon>Fungi</taxon>
        <taxon>Dikarya</taxon>
        <taxon>Ascomycota</taxon>
        <taxon>Pezizomycotina</taxon>
        <taxon>Sordariomycetes</taxon>
        <taxon>Sordariomycetidae</taxon>
        <taxon>Sordariales</taxon>
        <taxon>Chaetomiaceae</taxon>
        <taxon>Thermochaetoides</taxon>
    </lineage>
</organism>
<dbReference type="Proteomes" id="UP000008066">
    <property type="component" value="Unassembled WGS sequence"/>
</dbReference>